<dbReference type="Proteomes" id="UP000029121">
    <property type="component" value="Unassembled WGS sequence"/>
</dbReference>
<dbReference type="InterPro" id="IPR017451">
    <property type="entry name" value="F-box-assoc_interact_dom"/>
</dbReference>
<feature type="domain" description="F-box" evidence="1">
    <location>
        <begin position="1"/>
        <end position="44"/>
    </location>
</feature>
<organism evidence="2 3">
    <name type="scientific">Capsella rubella</name>
    <dbReference type="NCBI Taxonomy" id="81985"/>
    <lineage>
        <taxon>Eukaryota</taxon>
        <taxon>Viridiplantae</taxon>
        <taxon>Streptophyta</taxon>
        <taxon>Embryophyta</taxon>
        <taxon>Tracheophyta</taxon>
        <taxon>Spermatophyta</taxon>
        <taxon>Magnoliopsida</taxon>
        <taxon>eudicotyledons</taxon>
        <taxon>Gunneridae</taxon>
        <taxon>Pentapetalae</taxon>
        <taxon>rosids</taxon>
        <taxon>malvids</taxon>
        <taxon>Brassicales</taxon>
        <taxon>Brassicaceae</taxon>
        <taxon>Camelineae</taxon>
        <taxon>Capsella</taxon>
    </lineage>
</organism>
<protein>
    <recommendedName>
        <fullName evidence="1">F-box domain-containing protein</fullName>
    </recommendedName>
</protein>
<dbReference type="InterPro" id="IPR050796">
    <property type="entry name" value="SCF_F-box_component"/>
</dbReference>
<dbReference type="CDD" id="cd22157">
    <property type="entry name" value="F-box_AtFBW1-like"/>
    <property type="match status" value="1"/>
</dbReference>
<evidence type="ECO:0000259" key="1">
    <source>
        <dbReference type="PROSITE" id="PS50181"/>
    </source>
</evidence>
<proteinExistence type="predicted"/>
<dbReference type="SUPFAM" id="SSF81383">
    <property type="entry name" value="F-box domain"/>
    <property type="match status" value="1"/>
</dbReference>
<dbReference type="InterPro" id="IPR006527">
    <property type="entry name" value="F-box-assoc_dom_typ1"/>
</dbReference>
<dbReference type="Gene3D" id="1.20.1280.50">
    <property type="match status" value="1"/>
</dbReference>
<evidence type="ECO:0000313" key="2">
    <source>
        <dbReference type="EMBL" id="EOA28488.1"/>
    </source>
</evidence>
<keyword evidence="3" id="KW-1185">Reference proteome</keyword>
<dbReference type="Pfam" id="PF00646">
    <property type="entry name" value="F-box"/>
    <property type="match status" value="1"/>
</dbReference>
<dbReference type="Pfam" id="PF07734">
    <property type="entry name" value="FBA_1"/>
    <property type="match status" value="2"/>
</dbReference>
<name>R0HWR2_9BRAS</name>
<evidence type="ECO:0000313" key="3">
    <source>
        <dbReference type="Proteomes" id="UP000029121"/>
    </source>
</evidence>
<dbReference type="SMART" id="SM00256">
    <property type="entry name" value="FBOX"/>
    <property type="match status" value="1"/>
</dbReference>
<dbReference type="PANTHER" id="PTHR31672:SF13">
    <property type="entry name" value="F-BOX PROTEIN CPR30-LIKE"/>
    <property type="match status" value="1"/>
</dbReference>
<dbReference type="STRING" id="81985.R0HWR2"/>
<accession>R0HWR2</accession>
<dbReference type="EMBL" id="KB870808">
    <property type="protein sequence ID" value="EOA28488.1"/>
    <property type="molecule type" value="Genomic_DNA"/>
</dbReference>
<dbReference type="InterPro" id="IPR001810">
    <property type="entry name" value="F-box_dom"/>
</dbReference>
<dbReference type="NCBIfam" id="TIGR01640">
    <property type="entry name" value="F_box_assoc_1"/>
    <property type="match status" value="1"/>
</dbReference>
<dbReference type="PROSITE" id="PS50181">
    <property type="entry name" value="FBOX"/>
    <property type="match status" value="1"/>
</dbReference>
<dbReference type="PANTHER" id="PTHR31672">
    <property type="entry name" value="BNACNNG10540D PROTEIN"/>
    <property type="match status" value="1"/>
</dbReference>
<dbReference type="InterPro" id="IPR036047">
    <property type="entry name" value="F-box-like_dom_sf"/>
</dbReference>
<reference evidence="3" key="1">
    <citation type="journal article" date="2013" name="Nat. Genet.">
        <title>The Capsella rubella genome and the genomic consequences of rapid mating system evolution.</title>
        <authorList>
            <person name="Slotte T."/>
            <person name="Hazzouri K.M."/>
            <person name="Agren J.A."/>
            <person name="Koenig D."/>
            <person name="Maumus F."/>
            <person name="Guo Y.L."/>
            <person name="Steige K."/>
            <person name="Platts A.E."/>
            <person name="Escobar J.S."/>
            <person name="Newman L.K."/>
            <person name="Wang W."/>
            <person name="Mandakova T."/>
            <person name="Vello E."/>
            <person name="Smith L.M."/>
            <person name="Henz S.R."/>
            <person name="Steffen J."/>
            <person name="Takuno S."/>
            <person name="Brandvain Y."/>
            <person name="Coop G."/>
            <person name="Andolfatto P."/>
            <person name="Hu T.T."/>
            <person name="Blanchette M."/>
            <person name="Clark R.M."/>
            <person name="Quesneville H."/>
            <person name="Nordborg M."/>
            <person name="Gaut B.S."/>
            <person name="Lysak M.A."/>
            <person name="Jenkins J."/>
            <person name="Grimwood J."/>
            <person name="Chapman J."/>
            <person name="Prochnik S."/>
            <person name="Shu S."/>
            <person name="Rokhsar D."/>
            <person name="Schmutz J."/>
            <person name="Weigel D."/>
            <person name="Wright S.I."/>
        </authorList>
    </citation>
    <scope>NUCLEOTIDE SEQUENCE [LARGE SCALE GENOMIC DNA]</scope>
    <source>
        <strain evidence="3">cv. Monte Gargano</strain>
    </source>
</reference>
<gene>
    <name evidence="2" type="ORF">CARUB_v10024698mg</name>
</gene>
<dbReference type="AlphaFoldDB" id="R0HWR2"/>
<sequence>MSDLPRDLVEEVLSRVPLTSLRPAKATCKRWNKLFKHRRFTKKHILNSRTAENKKREFMAIMIIDSSVYLMSVGLHYKDDINMESSIERKGKLSSVNDSNRVDIISVFHCNGLLLCHTKEETPRLVVWNPYRGETRWIETSDRHHYNSGIKYRTMFALGYKNSHRRSHKILRYSEINLKYIKYRNTGESKSVEIYNFNSDSWKDITRTANKRFGPQLSLPFRSSSIDNVSLSSVREDQIAVLFQRKDTLRIELWITSKIEPEAVSWSNLFLAVDVEKTLLTYDRFFVDEEKKVFMVFAEDKETQTNKVVAYIIGEVNTLTKEVVHL</sequence>